<keyword evidence="2" id="KW-1185">Reference proteome</keyword>
<reference evidence="1 2" key="1">
    <citation type="submission" date="2019-07" db="EMBL/GenBank/DDBJ databases">
        <title>Lentzea xizangensis sp. nov., isolated from Qinghai-Tibetan Plateau Soils.</title>
        <authorList>
            <person name="Huang J."/>
        </authorList>
    </citation>
    <scope>NUCLEOTIDE SEQUENCE [LARGE SCALE GENOMIC DNA]</scope>
    <source>
        <strain evidence="1 2">FXJ1.1311</strain>
    </source>
</reference>
<dbReference type="Proteomes" id="UP000316639">
    <property type="component" value="Unassembled WGS sequence"/>
</dbReference>
<organism evidence="1 2">
    <name type="scientific">Lentzea tibetensis</name>
    <dbReference type="NCBI Taxonomy" id="2591470"/>
    <lineage>
        <taxon>Bacteria</taxon>
        <taxon>Bacillati</taxon>
        <taxon>Actinomycetota</taxon>
        <taxon>Actinomycetes</taxon>
        <taxon>Pseudonocardiales</taxon>
        <taxon>Pseudonocardiaceae</taxon>
        <taxon>Lentzea</taxon>
    </lineage>
</organism>
<dbReference type="RefSeq" id="WP_146350214.1">
    <property type="nucleotide sequence ID" value="NZ_VOBR01000004.1"/>
</dbReference>
<dbReference type="OrthoDB" id="3694059at2"/>
<gene>
    <name evidence="1" type="ORF">FKR81_07600</name>
</gene>
<accession>A0A563EZP4</accession>
<comment type="caution">
    <text evidence="1">The sequence shown here is derived from an EMBL/GenBank/DDBJ whole genome shotgun (WGS) entry which is preliminary data.</text>
</comment>
<evidence type="ECO:0000313" key="1">
    <source>
        <dbReference type="EMBL" id="TWP52961.1"/>
    </source>
</evidence>
<protein>
    <submittedName>
        <fullName evidence="1">Uncharacterized protein</fullName>
    </submittedName>
</protein>
<proteinExistence type="predicted"/>
<evidence type="ECO:0000313" key="2">
    <source>
        <dbReference type="Proteomes" id="UP000316639"/>
    </source>
</evidence>
<sequence length="115" mass="12901">MAGFVEVLGGMLAELFSWRTGYRSDDRNARAAVLVDGHWEEGTLYLGDTELVWNNRMVFSSEEGLVIEAVDEDEAWMIAPNMVVLHYVTADGMTQLAVHQADLEKIDRVLPLPSF</sequence>
<dbReference type="EMBL" id="VOBR01000004">
    <property type="protein sequence ID" value="TWP52961.1"/>
    <property type="molecule type" value="Genomic_DNA"/>
</dbReference>
<dbReference type="AlphaFoldDB" id="A0A563EZP4"/>
<name>A0A563EZP4_9PSEU</name>